<evidence type="ECO:0000259" key="1">
    <source>
        <dbReference type="Pfam" id="PF13568"/>
    </source>
</evidence>
<dbReference type="RefSeq" id="WP_095909993.1">
    <property type="nucleotide sequence ID" value="NZ_CP022386.1"/>
</dbReference>
<dbReference type="AlphaFoldDB" id="A0A250FNP2"/>
<dbReference type="InterPro" id="IPR025665">
    <property type="entry name" value="Beta-barrel_OMP_2"/>
</dbReference>
<dbReference type="EMBL" id="CP022386">
    <property type="protein sequence ID" value="ATA86641.1"/>
    <property type="molecule type" value="Genomic_DNA"/>
</dbReference>
<dbReference type="KEGG" id="cgh:CGC50_05330"/>
<dbReference type="Proteomes" id="UP000217250">
    <property type="component" value="Chromosome"/>
</dbReference>
<dbReference type="Pfam" id="PF13568">
    <property type="entry name" value="OMP_b-brl_2"/>
    <property type="match status" value="1"/>
</dbReference>
<sequence>MRNYILWISLFLGMVSYGQSDSLALDNKYLEDQFHIGISYDWVVSRPSGVRQHSFSRSLFGGYQRDIPLNKQRNIGFAAGVSYSYDLLYLNIQAKQIEGQMSYEIISISDKKVEDSYYEQHSIGFPIEFRWRTSTPYSHKFWRIYTGVKPTYTFASRYKFSGSEGSYSLSDPNLKGYMDAKLYIAVGHNTWNVYLQYALRPLFKGENSQNGQNLQSNILKIGLIFYIL</sequence>
<dbReference type="GeneID" id="84807986"/>
<evidence type="ECO:0000313" key="2">
    <source>
        <dbReference type="EMBL" id="ATA86641.1"/>
    </source>
</evidence>
<gene>
    <name evidence="2" type="ORF">CGC50_05330</name>
</gene>
<organism evidence="2 3">
    <name type="scientific">Capnocytophaga gingivalis</name>
    <dbReference type="NCBI Taxonomy" id="1017"/>
    <lineage>
        <taxon>Bacteria</taxon>
        <taxon>Pseudomonadati</taxon>
        <taxon>Bacteroidota</taxon>
        <taxon>Flavobacteriia</taxon>
        <taxon>Flavobacteriales</taxon>
        <taxon>Flavobacteriaceae</taxon>
        <taxon>Capnocytophaga</taxon>
    </lineage>
</organism>
<dbReference type="OrthoDB" id="959017at2"/>
<proteinExistence type="predicted"/>
<evidence type="ECO:0000313" key="3">
    <source>
        <dbReference type="Proteomes" id="UP000217250"/>
    </source>
</evidence>
<name>A0A250FNP2_9FLAO</name>
<feature type="domain" description="Outer membrane protein beta-barrel" evidence="1">
    <location>
        <begin position="19"/>
        <end position="199"/>
    </location>
</feature>
<reference evidence="3" key="1">
    <citation type="submission" date="2017-06" db="EMBL/GenBank/DDBJ databases">
        <title>Capnocytophaga spp. assemblies.</title>
        <authorList>
            <person name="Gulvik C.A."/>
        </authorList>
    </citation>
    <scope>NUCLEOTIDE SEQUENCE [LARGE SCALE GENOMIC DNA]</scope>
    <source>
        <strain evidence="3">H1496</strain>
    </source>
</reference>
<protein>
    <recommendedName>
        <fullName evidence="1">Outer membrane protein beta-barrel domain-containing protein</fullName>
    </recommendedName>
</protein>
<accession>A0A250FNP2</accession>